<dbReference type="Gene3D" id="3.30.70.270">
    <property type="match status" value="1"/>
</dbReference>
<dbReference type="SMART" id="SM00052">
    <property type="entry name" value="EAL"/>
    <property type="match status" value="1"/>
</dbReference>
<dbReference type="PROSITE" id="PS50887">
    <property type="entry name" value="GGDEF"/>
    <property type="match status" value="1"/>
</dbReference>
<dbReference type="InterPro" id="IPR043128">
    <property type="entry name" value="Rev_trsase/Diguanyl_cyclase"/>
</dbReference>
<feature type="domain" description="GGDEF" evidence="3">
    <location>
        <begin position="213"/>
        <end position="339"/>
    </location>
</feature>
<evidence type="ECO:0000259" key="2">
    <source>
        <dbReference type="PROSITE" id="PS50883"/>
    </source>
</evidence>
<dbReference type="InterPro" id="IPR001633">
    <property type="entry name" value="EAL_dom"/>
</dbReference>
<evidence type="ECO:0000259" key="3">
    <source>
        <dbReference type="PROSITE" id="PS50887"/>
    </source>
</evidence>
<dbReference type="InterPro" id="IPR050706">
    <property type="entry name" value="Cyclic-di-GMP_PDE-like"/>
</dbReference>
<dbReference type="GO" id="GO:0071111">
    <property type="term" value="F:cyclic-guanylate-specific phosphodiesterase activity"/>
    <property type="evidence" value="ECO:0007669"/>
    <property type="project" value="InterPro"/>
</dbReference>
<gene>
    <name evidence="4" type="ORF">H9701_05965</name>
</gene>
<reference evidence="4" key="2">
    <citation type="submission" date="2021-04" db="EMBL/GenBank/DDBJ databases">
        <authorList>
            <person name="Gilroy R."/>
        </authorList>
    </citation>
    <scope>NUCLEOTIDE SEQUENCE</scope>
    <source>
        <strain evidence="4">CHK186-1790</strain>
    </source>
</reference>
<dbReference type="Gene3D" id="3.20.20.450">
    <property type="entry name" value="EAL domain"/>
    <property type="match status" value="1"/>
</dbReference>
<dbReference type="InterPro" id="IPR029787">
    <property type="entry name" value="Nucleotide_cyclase"/>
</dbReference>
<name>A0A9D2SZP5_9FIRM</name>
<accession>A0A9D2SZP5</accession>
<protein>
    <submittedName>
        <fullName evidence="4">GGDEF domain-containing phosphodiesterase</fullName>
    </submittedName>
</protein>
<dbReference type="CDD" id="cd01948">
    <property type="entry name" value="EAL"/>
    <property type="match status" value="1"/>
</dbReference>
<keyword evidence="1" id="KW-1133">Transmembrane helix</keyword>
<evidence type="ECO:0000256" key="1">
    <source>
        <dbReference type="SAM" id="Phobius"/>
    </source>
</evidence>
<evidence type="ECO:0000313" key="5">
    <source>
        <dbReference type="Proteomes" id="UP000823882"/>
    </source>
</evidence>
<dbReference type="SUPFAM" id="SSF55073">
    <property type="entry name" value="Nucleotide cyclase"/>
    <property type="match status" value="1"/>
</dbReference>
<feature type="domain" description="EAL" evidence="2">
    <location>
        <begin position="347"/>
        <end position="600"/>
    </location>
</feature>
<dbReference type="PANTHER" id="PTHR33121">
    <property type="entry name" value="CYCLIC DI-GMP PHOSPHODIESTERASE PDEF"/>
    <property type="match status" value="1"/>
</dbReference>
<dbReference type="PANTHER" id="PTHR33121:SF71">
    <property type="entry name" value="OXYGEN SENSOR PROTEIN DOSP"/>
    <property type="match status" value="1"/>
</dbReference>
<keyword evidence="1" id="KW-0812">Transmembrane</keyword>
<dbReference type="AlphaFoldDB" id="A0A9D2SZP5"/>
<dbReference type="PROSITE" id="PS50883">
    <property type="entry name" value="EAL"/>
    <property type="match status" value="1"/>
</dbReference>
<organism evidence="4 5">
    <name type="scientific">Candidatus Intestinimonas pullistercoris</name>
    <dbReference type="NCBI Taxonomy" id="2838623"/>
    <lineage>
        <taxon>Bacteria</taxon>
        <taxon>Bacillati</taxon>
        <taxon>Bacillota</taxon>
        <taxon>Clostridia</taxon>
        <taxon>Eubacteriales</taxon>
        <taxon>Intestinimonas</taxon>
    </lineage>
</organism>
<dbReference type="EMBL" id="DWWJ01000104">
    <property type="protein sequence ID" value="HJC41082.1"/>
    <property type="molecule type" value="Genomic_DNA"/>
</dbReference>
<reference evidence="4" key="1">
    <citation type="journal article" date="2021" name="PeerJ">
        <title>Extensive microbial diversity within the chicken gut microbiome revealed by metagenomics and culture.</title>
        <authorList>
            <person name="Gilroy R."/>
            <person name="Ravi A."/>
            <person name="Getino M."/>
            <person name="Pursley I."/>
            <person name="Horton D.L."/>
            <person name="Alikhan N.F."/>
            <person name="Baker D."/>
            <person name="Gharbi K."/>
            <person name="Hall N."/>
            <person name="Watson M."/>
            <person name="Adriaenssens E.M."/>
            <person name="Foster-Nyarko E."/>
            <person name="Jarju S."/>
            <person name="Secka A."/>
            <person name="Antonio M."/>
            <person name="Oren A."/>
            <person name="Chaudhuri R.R."/>
            <person name="La Ragione R."/>
            <person name="Hildebrand F."/>
            <person name="Pallen M.J."/>
        </authorList>
    </citation>
    <scope>NUCLEOTIDE SEQUENCE</scope>
    <source>
        <strain evidence="4">CHK186-1790</strain>
    </source>
</reference>
<dbReference type="InterPro" id="IPR000160">
    <property type="entry name" value="GGDEF_dom"/>
</dbReference>
<feature type="transmembrane region" description="Helical" evidence="1">
    <location>
        <begin position="147"/>
        <end position="170"/>
    </location>
</feature>
<dbReference type="SMART" id="SM00267">
    <property type="entry name" value="GGDEF"/>
    <property type="match status" value="1"/>
</dbReference>
<dbReference type="SUPFAM" id="SSF53850">
    <property type="entry name" value="Periplasmic binding protein-like II"/>
    <property type="match status" value="1"/>
</dbReference>
<comment type="caution">
    <text evidence="4">The sequence shown here is derived from an EMBL/GenBank/DDBJ whole genome shotgun (WGS) entry which is preliminary data.</text>
</comment>
<keyword evidence="1" id="KW-0472">Membrane</keyword>
<dbReference type="InterPro" id="IPR035919">
    <property type="entry name" value="EAL_sf"/>
</dbReference>
<dbReference type="Pfam" id="PF00990">
    <property type="entry name" value="GGDEF"/>
    <property type="match status" value="1"/>
</dbReference>
<dbReference type="Pfam" id="PF00563">
    <property type="entry name" value="EAL"/>
    <property type="match status" value="1"/>
</dbReference>
<dbReference type="Proteomes" id="UP000823882">
    <property type="component" value="Unassembled WGS sequence"/>
</dbReference>
<dbReference type="SUPFAM" id="SSF141868">
    <property type="entry name" value="EAL domain-like"/>
    <property type="match status" value="1"/>
</dbReference>
<proteinExistence type="predicted"/>
<sequence length="603" mass="67525">MADRLIYVAGNPDGYPLEYYDPGTECYQGVLPELLRCFAEESGWEVRYYEPGPEDHREDLARQQQVDLLSGCGTGEEFAHTEGELLAVLTAEEEGTSASYGFLCTEVAPEDLREELSSFLAEVSQETRTGLLLEATETVQPGTGTGLLPLTVGLGVLAALLLAVLAVGLLRSRHRRQQEREAGEVDALTGLGNLDALIRHLPAVVNDKNRALYHLIYFYVDLERLGRQAGQTGSQNFLRHMAVVLREFVGEQDLLARVSEGGFVLLRMAGGQESERLLLDAVLKRLRLGPDGEDAPYLAAGVAPLAREDRDLNELLFRAGQCARAAYAAGESWRLCTPQELSRLQEEQRLREDVCRGLERQEFLLYIQFYVSVKDLRIVGGEALCRWEHPEKGFLTPDRFIPLLEREGLIETLDYAILEKVCTFLEELARGGVRDFMVSCNFSRKTFSSEDFLTRCGEILSRHAFPREMLVAELTESSLFRDQGQARKNAQALKDLGLRIALDDFGEGFTSFYDLLEYPVDGVKLDKSLVDNIGRPKGEAILKAMMQVGRDLGLTVLAEGVETDEQVRALREMGCDMIQGYRFFHPVPDWDARRQLLEREAGV</sequence>
<evidence type="ECO:0000313" key="4">
    <source>
        <dbReference type="EMBL" id="HJC41082.1"/>
    </source>
</evidence>